<dbReference type="CDD" id="cd05829">
    <property type="entry name" value="Sortase_F"/>
    <property type="match status" value="1"/>
</dbReference>
<reference evidence="3 4" key="1">
    <citation type="submission" date="2021-11" db="EMBL/GenBank/DDBJ databases">
        <title>Draft genome sequence of Actinomycetospora sp. SF1 isolated from the rhizosphere soil.</title>
        <authorList>
            <person name="Duangmal K."/>
            <person name="Chantavorakit T."/>
        </authorList>
    </citation>
    <scope>NUCLEOTIDE SEQUENCE [LARGE SCALE GENOMIC DNA]</scope>
    <source>
        <strain evidence="3 4">TBRC 5722</strain>
    </source>
</reference>
<keyword evidence="2" id="KW-0812">Transmembrane</keyword>
<protein>
    <submittedName>
        <fullName evidence="3">Class F sortase</fullName>
    </submittedName>
</protein>
<dbReference type="Pfam" id="PF04203">
    <property type="entry name" value="Sortase"/>
    <property type="match status" value="1"/>
</dbReference>
<dbReference type="NCBIfam" id="NF033748">
    <property type="entry name" value="class_F_sortase"/>
    <property type="match status" value="1"/>
</dbReference>
<sequence length="207" mass="21360">MSTRLETPPRGEIRTGSAANKISIAIVVLLGLIALVVGLSTGTGKSAGGPILLASSAPTRVTVPSINASSSLIPLGLQADGELAVPPLSTPMQASWYDKSPTPGALGPAVVLGHINGDGKPGIFIDLERVKAGDQVLVDRADGQTAVFTVSHVDTVPKANFPSNDVYGDTPDAELRLITCGGVLDKADHNYLSNVIVYANLTEVRKT</sequence>
<name>A0ABS8P8C4_9PSEU</name>
<evidence type="ECO:0000256" key="1">
    <source>
        <dbReference type="ARBA" id="ARBA00022801"/>
    </source>
</evidence>
<dbReference type="Gene3D" id="2.40.260.10">
    <property type="entry name" value="Sortase"/>
    <property type="match status" value="1"/>
</dbReference>
<evidence type="ECO:0000313" key="3">
    <source>
        <dbReference type="EMBL" id="MCD2194500.1"/>
    </source>
</evidence>
<gene>
    <name evidence="3" type="ORF">LQ327_14090</name>
</gene>
<dbReference type="InterPro" id="IPR005754">
    <property type="entry name" value="Sortase"/>
</dbReference>
<feature type="transmembrane region" description="Helical" evidence="2">
    <location>
        <begin position="21"/>
        <end position="40"/>
    </location>
</feature>
<keyword evidence="4" id="KW-1185">Reference proteome</keyword>
<evidence type="ECO:0000256" key="2">
    <source>
        <dbReference type="SAM" id="Phobius"/>
    </source>
</evidence>
<comment type="caution">
    <text evidence="3">The sequence shown here is derived from an EMBL/GenBank/DDBJ whole genome shotgun (WGS) entry which is preliminary data.</text>
</comment>
<dbReference type="Proteomes" id="UP001199469">
    <property type="component" value="Unassembled WGS sequence"/>
</dbReference>
<keyword evidence="2" id="KW-1133">Transmembrane helix</keyword>
<proteinExistence type="predicted"/>
<accession>A0ABS8P8C4</accession>
<keyword evidence="2" id="KW-0472">Membrane</keyword>
<organism evidence="3 4">
    <name type="scientific">Actinomycetospora endophytica</name>
    <dbReference type="NCBI Taxonomy" id="2291215"/>
    <lineage>
        <taxon>Bacteria</taxon>
        <taxon>Bacillati</taxon>
        <taxon>Actinomycetota</taxon>
        <taxon>Actinomycetes</taxon>
        <taxon>Pseudonocardiales</taxon>
        <taxon>Pseudonocardiaceae</taxon>
        <taxon>Actinomycetospora</taxon>
    </lineage>
</organism>
<evidence type="ECO:0000313" key="4">
    <source>
        <dbReference type="Proteomes" id="UP001199469"/>
    </source>
</evidence>
<dbReference type="InterPro" id="IPR023365">
    <property type="entry name" value="Sortase_dom-sf"/>
</dbReference>
<dbReference type="EMBL" id="JAJNDB010000002">
    <property type="protein sequence ID" value="MCD2194500.1"/>
    <property type="molecule type" value="Genomic_DNA"/>
</dbReference>
<dbReference type="InterPro" id="IPR042001">
    <property type="entry name" value="Sortase_F"/>
</dbReference>
<dbReference type="SUPFAM" id="SSF63817">
    <property type="entry name" value="Sortase"/>
    <property type="match status" value="1"/>
</dbReference>
<keyword evidence="1" id="KW-0378">Hydrolase</keyword>
<dbReference type="RefSeq" id="WP_230734517.1">
    <property type="nucleotide sequence ID" value="NZ_JAJNDB010000002.1"/>
</dbReference>